<protein>
    <submittedName>
        <fullName evidence="5">Uncharacterized protein</fullName>
    </submittedName>
</protein>
<dbReference type="PROSITE" id="PS50144">
    <property type="entry name" value="MATH"/>
    <property type="match status" value="1"/>
</dbReference>
<evidence type="ECO:0000256" key="1">
    <source>
        <dbReference type="ARBA" id="ARBA00004906"/>
    </source>
</evidence>
<feature type="domain" description="BTB" evidence="3">
    <location>
        <begin position="188"/>
        <end position="256"/>
    </location>
</feature>
<dbReference type="InterPro" id="IPR000210">
    <property type="entry name" value="BTB/POZ_dom"/>
</dbReference>
<evidence type="ECO:0000256" key="2">
    <source>
        <dbReference type="ARBA" id="ARBA00010846"/>
    </source>
</evidence>
<dbReference type="GO" id="GO:0016567">
    <property type="term" value="P:protein ubiquitination"/>
    <property type="evidence" value="ECO:0007669"/>
    <property type="project" value="InterPro"/>
</dbReference>
<accession>A0AAQ3WER0</accession>
<dbReference type="CDD" id="cd18280">
    <property type="entry name" value="BTB_POZ_BPM_plant"/>
    <property type="match status" value="1"/>
</dbReference>
<organism evidence="5 6">
    <name type="scientific">Paspalum notatum var. saurae</name>
    <dbReference type="NCBI Taxonomy" id="547442"/>
    <lineage>
        <taxon>Eukaryota</taxon>
        <taxon>Viridiplantae</taxon>
        <taxon>Streptophyta</taxon>
        <taxon>Embryophyta</taxon>
        <taxon>Tracheophyta</taxon>
        <taxon>Spermatophyta</taxon>
        <taxon>Magnoliopsida</taxon>
        <taxon>Liliopsida</taxon>
        <taxon>Poales</taxon>
        <taxon>Poaceae</taxon>
        <taxon>PACMAD clade</taxon>
        <taxon>Panicoideae</taxon>
        <taxon>Andropogonodae</taxon>
        <taxon>Paspaleae</taxon>
        <taxon>Paspalinae</taxon>
        <taxon>Paspalum</taxon>
    </lineage>
</organism>
<dbReference type="Pfam" id="PF24570">
    <property type="entry name" value="BACK_BPM_SPOP"/>
    <property type="match status" value="1"/>
</dbReference>
<comment type="similarity">
    <text evidence="2">Belongs to the Tdpoz family.</text>
</comment>
<dbReference type="CDD" id="cd00121">
    <property type="entry name" value="MATH"/>
    <property type="match status" value="2"/>
</dbReference>
<feature type="domain" description="BTB" evidence="3">
    <location>
        <begin position="435"/>
        <end position="494"/>
    </location>
</feature>
<gene>
    <name evidence="5" type="ORF">U9M48_009233</name>
</gene>
<dbReference type="SMART" id="SM00061">
    <property type="entry name" value="MATH"/>
    <property type="match status" value="1"/>
</dbReference>
<dbReference type="Gene3D" id="3.30.710.10">
    <property type="entry name" value="Potassium Channel Kv1.1, Chain A"/>
    <property type="match status" value="2"/>
</dbReference>
<dbReference type="SUPFAM" id="SSF49599">
    <property type="entry name" value="TRAF domain-like"/>
    <property type="match status" value="2"/>
</dbReference>
<evidence type="ECO:0000313" key="5">
    <source>
        <dbReference type="EMBL" id="WVZ59023.1"/>
    </source>
</evidence>
<dbReference type="InterPro" id="IPR002083">
    <property type="entry name" value="MATH/TRAF_dom"/>
</dbReference>
<dbReference type="Gene3D" id="2.60.210.10">
    <property type="entry name" value="Apoptosis, Tumor Necrosis Factor Receptor Associated Protein 2, Chain A"/>
    <property type="match status" value="1"/>
</dbReference>
<evidence type="ECO:0000259" key="4">
    <source>
        <dbReference type="PROSITE" id="PS50144"/>
    </source>
</evidence>
<comment type="pathway">
    <text evidence="1">Protein modification; protein ubiquitination.</text>
</comment>
<dbReference type="SUPFAM" id="SSF54695">
    <property type="entry name" value="POZ domain"/>
    <property type="match status" value="2"/>
</dbReference>
<dbReference type="InterPro" id="IPR008974">
    <property type="entry name" value="TRAF-like"/>
</dbReference>
<dbReference type="Pfam" id="PF00651">
    <property type="entry name" value="BTB"/>
    <property type="match status" value="2"/>
</dbReference>
<dbReference type="Gene3D" id="1.25.40.420">
    <property type="match status" value="1"/>
</dbReference>
<proteinExistence type="inferred from homology"/>
<sequence length="494" mass="55351">MPAPSPPAANGNLWRSASAIVAGAVSGYHVLKIVGYSRTKDVPNGDSINSRQFLVGGRKWHVEYKPNGDTGESFDFISLYLYLDDTVPEAVKAMGKFSLLDQDGKPVPSYSKTTDFVNFSGKKNWGFAKFINSEVLEKSEHLKDDSFTVRIDVTVMKDVHTQDTPMVVVPPSDMHRHFGDLLLSKEGTDVKFRVRGKTFSAHRSVLAARSPVFKKALFGPMKEGSATNAIPIDDMEAKVFGALLTFMYTDELPDFEEEEESAMAQHLLVAADKYNLERLKLICEDKLCNHIDTGSATTILALAEQHNCCGLKQACFDFLSTSAALNTVMETDGFEYLTKNCPNILKELVSKAPPCRDPHPIPLRWRQRSPRFIKREDLERSEHLRDDSFTVRFDVTIMNNVQIVEKPFVVVPLPPSDMHQHYLHFGDILLSKEGADVRFHVGRKTFAAHRLVLSARSPVFKAELYGPMKESATKDAKGIKDMKPEVFDALLTFM</sequence>
<reference evidence="5 6" key="1">
    <citation type="submission" date="2024-02" db="EMBL/GenBank/DDBJ databases">
        <title>High-quality chromosome-scale genome assembly of Pensacola bahiagrass (Paspalum notatum Flugge var. saurae).</title>
        <authorList>
            <person name="Vega J.M."/>
            <person name="Podio M."/>
            <person name="Orjuela J."/>
            <person name="Siena L.A."/>
            <person name="Pessino S.C."/>
            <person name="Combes M.C."/>
            <person name="Mariac C."/>
            <person name="Albertini E."/>
            <person name="Pupilli F."/>
            <person name="Ortiz J.P.A."/>
            <person name="Leblanc O."/>
        </authorList>
    </citation>
    <scope>NUCLEOTIDE SEQUENCE [LARGE SCALE GENOMIC DNA]</scope>
    <source>
        <strain evidence="5">R1</strain>
        <tissue evidence="5">Leaf</tissue>
    </source>
</reference>
<dbReference type="PROSITE" id="PS50097">
    <property type="entry name" value="BTB"/>
    <property type="match status" value="2"/>
</dbReference>
<evidence type="ECO:0000259" key="3">
    <source>
        <dbReference type="PROSITE" id="PS50097"/>
    </source>
</evidence>
<feature type="domain" description="MATH" evidence="4">
    <location>
        <begin position="26"/>
        <end position="153"/>
    </location>
</feature>
<dbReference type="Pfam" id="PF22486">
    <property type="entry name" value="MATH_2"/>
    <property type="match status" value="1"/>
</dbReference>
<dbReference type="InterPro" id="IPR011333">
    <property type="entry name" value="SKP1/BTB/POZ_sf"/>
</dbReference>
<dbReference type="Proteomes" id="UP001341281">
    <property type="component" value="Chromosome 02"/>
</dbReference>
<evidence type="ECO:0000313" key="6">
    <source>
        <dbReference type="Proteomes" id="UP001341281"/>
    </source>
</evidence>
<dbReference type="InterPro" id="IPR056423">
    <property type="entry name" value="BACK_BPM_SPOP"/>
</dbReference>
<name>A0AAQ3WER0_PASNO</name>
<dbReference type="SMART" id="SM00225">
    <property type="entry name" value="BTB"/>
    <property type="match status" value="1"/>
</dbReference>
<dbReference type="AlphaFoldDB" id="A0AAQ3WER0"/>
<keyword evidence="6" id="KW-1185">Reference proteome</keyword>
<dbReference type="PANTHER" id="PTHR26379">
    <property type="entry name" value="BTB/POZ AND MATH DOMAIN-CONTAINING PROTEIN 1"/>
    <property type="match status" value="1"/>
</dbReference>
<dbReference type="InterPro" id="IPR045005">
    <property type="entry name" value="BPM1-6"/>
</dbReference>
<dbReference type="PANTHER" id="PTHR26379:SF498">
    <property type="entry name" value="OS10G0425700 PROTEIN"/>
    <property type="match status" value="1"/>
</dbReference>
<dbReference type="EMBL" id="CP144746">
    <property type="protein sequence ID" value="WVZ59023.1"/>
    <property type="molecule type" value="Genomic_DNA"/>
</dbReference>